<name>A0A0B7BRT2_9EUPU</name>
<dbReference type="EMBL" id="HACG01048737">
    <property type="protein sequence ID" value="CEK95602.1"/>
    <property type="molecule type" value="Transcribed_RNA"/>
</dbReference>
<proteinExistence type="predicted"/>
<protein>
    <submittedName>
        <fullName evidence="1">Uncharacterized protein</fullName>
    </submittedName>
</protein>
<sequence length="71" mass="8236">MAVKVFAADKPGLSQKEYLREQSSLGCWRKKETKNLEHDGRRNTWNISDKDHCVESCKRQRSVESLKCPKA</sequence>
<accession>A0A0B7BRT2</accession>
<evidence type="ECO:0000313" key="1">
    <source>
        <dbReference type="EMBL" id="CEK95602.1"/>
    </source>
</evidence>
<organism evidence="1">
    <name type="scientific">Arion vulgaris</name>
    <dbReference type="NCBI Taxonomy" id="1028688"/>
    <lineage>
        <taxon>Eukaryota</taxon>
        <taxon>Metazoa</taxon>
        <taxon>Spiralia</taxon>
        <taxon>Lophotrochozoa</taxon>
        <taxon>Mollusca</taxon>
        <taxon>Gastropoda</taxon>
        <taxon>Heterobranchia</taxon>
        <taxon>Euthyneura</taxon>
        <taxon>Panpulmonata</taxon>
        <taxon>Eupulmonata</taxon>
        <taxon>Stylommatophora</taxon>
        <taxon>Helicina</taxon>
        <taxon>Arionoidea</taxon>
        <taxon>Arionidae</taxon>
        <taxon>Arion</taxon>
    </lineage>
</organism>
<gene>
    <name evidence="1" type="primary">ORF208016</name>
</gene>
<dbReference type="AlphaFoldDB" id="A0A0B7BRT2"/>
<reference evidence="1" key="1">
    <citation type="submission" date="2014-12" db="EMBL/GenBank/DDBJ databases">
        <title>Insight into the proteome of Arion vulgaris.</title>
        <authorList>
            <person name="Aradska J."/>
            <person name="Bulat T."/>
            <person name="Smidak R."/>
            <person name="Sarate P."/>
            <person name="Gangsoo J."/>
            <person name="Sialana F."/>
            <person name="Bilban M."/>
            <person name="Lubec G."/>
        </authorList>
    </citation>
    <scope>NUCLEOTIDE SEQUENCE</scope>
    <source>
        <tissue evidence="1">Skin</tissue>
    </source>
</reference>